<sequence>MWILFFIKPKIVVDGHELPSAVWGRNQIPLTPGQHHLHVYVPYFLPPKIGKADLPILVQPNQPVELQYRAPLWAFSGGSLGPGPQPYKGLGAMIGITAVVVVLMLLVILLPLLAAA</sequence>
<keyword evidence="1" id="KW-0472">Membrane</keyword>
<dbReference type="AlphaFoldDB" id="A0A7K3LQR3"/>
<dbReference type="EMBL" id="JAADZU010000041">
    <property type="protein sequence ID" value="NDK90585.1"/>
    <property type="molecule type" value="Genomic_DNA"/>
</dbReference>
<proteinExistence type="predicted"/>
<name>A0A7K3LQR3_9ACTN</name>
<protein>
    <submittedName>
        <fullName evidence="2">Uncharacterized protein</fullName>
    </submittedName>
</protein>
<evidence type="ECO:0000256" key="1">
    <source>
        <dbReference type="SAM" id="Phobius"/>
    </source>
</evidence>
<evidence type="ECO:0000313" key="3">
    <source>
        <dbReference type="Proteomes" id="UP000466307"/>
    </source>
</evidence>
<keyword evidence="1" id="KW-1133">Transmembrane helix</keyword>
<keyword evidence="1" id="KW-0812">Transmembrane</keyword>
<comment type="caution">
    <text evidence="2">The sequence shown here is derived from an EMBL/GenBank/DDBJ whole genome shotgun (WGS) entry which is preliminary data.</text>
</comment>
<keyword evidence="3" id="KW-1185">Reference proteome</keyword>
<evidence type="ECO:0000313" key="2">
    <source>
        <dbReference type="EMBL" id="NDK90585.1"/>
    </source>
</evidence>
<reference evidence="2 3" key="1">
    <citation type="submission" date="2020-01" db="EMBL/GenBank/DDBJ databases">
        <title>Investigation of new actinobacteria for the biodesulphurisation of diesel fuel.</title>
        <authorList>
            <person name="Athi Narayanan S.M."/>
        </authorList>
    </citation>
    <scope>NUCLEOTIDE SEQUENCE [LARGE SCALE GENOMIC DNA]</scope>
    <source>
        <strain evidence="2 3">213E</strain>
    </source>
</reference>
<accession>A0A7K3LQR3</accession>
<feature type="transmembrane region" description="Helical" evidence="1">
    <location>
        <begin position="90"/>
        <end position="114"/>
    </location>
</feature>
<organism evidence="2 3">
    <name type="scientific">Gordonia desulfuricans</name>
    <dbReference type="NCBI Taxonomy" id="89051"/>
    <lineage>
        <taxon>Bacteria</taxon>
        <taxon>Bacillati</taxon>
        <taxon>Actinomycetota</taxon>
        <taxon>Actinomycetes</taxon>
        <taxon>Mycobacteriales</taxon>
        <taxon>Gordoniaceae</taxon>
        <taxon>Gordonia</taxon>
    </lineage>
</organism>
<dbReference type="Proteomes" id="UP000466307">
    <property type="component" value="Unassembled WGS sequence"/>
</dbReference>
<gene>
    <name evidence="2" type="ORF">GYA93_13490</name>
</gene>